<keyword evidence="6" id="KW-0732">Signal</keyword>
<name>K4KM01_SIMAS</name>
<dbReference type="STRING" id="1117647.M5M_09625"/>
<gene>
    <name evidence="8" type="ordered locus">M5M_09625</name>
</gene>
<keyword evidence="1" id="KW-0645">Protease</keyword>
<feature type="chain" id="PRO_5003880782" evidence="6">
    <location>
        <begin position="24"/>
        <end position="234"/>
    </location>
</feature>
<keyword evidence="9" id="KW-1185">Reference proteome</keyword>
<organism evidence="8 9">
    <name type="scientific">Simiduia agarivorans (strain DSM 21679 / JCM 13881 / BCRC 17597 / SA1)</name>
    <dbReference type="NCBI Taxonomy" id="1117647"/>
    <lineage>
        <taxon>Bacteria</taxon>
        <taxon>Pseudomonadati</taxon>
        <taxon>Pseudomonadota</taxon>
        <taxon>Gammaproteobacteria</taxon>
        <taxon>Cellvibrionales</taxon>
        <taxon>Cellvibrionaceae</taxon>
        <taxon>Simiduia</taxon>
    </lineage>
</organism>
<dbReference type="GO" id="GO:0006508">
    <property type="term" value="P:proteolysis"/>
    <property type="evidence" value="ECO:0007669"/>
    <property type="project" value="UniProtKB-KW"/>
</dbReference>
<dbReference type="Gene3D" id="3.10.450.490">
    <property type="match status" value="1"/>
</dbReference>
<dbReference type="HOGENOM" id="CLU_1184411_0_0_6"/>
<protein>
    <submittedName>
        <fullName evidence="8">Zinc metalloproteinase aureolysin</fullName>
    </submittedName>
</protein>
<evidence type="ECO:0000256" key="2">
    <source>
        <dbReference type="ARBA" id="ARBA00022723"/>
    </source>
</evidence>
<feature type="signal peptide" evidence="6">
    <location>
        <begin position="1"/>
        <end position="23"/>
    </location>
</feature>
<proteinExistence type="predicted"/>
<keyword evidence="4" id="KW-0862">Zinc</keyword>
<dbReference type="AlphaFoldDB" id="K4KM01"/>
<evidence type="ECO:0000256" key="4">
    <source>
        <dbReference type="ARBA" id="ARBA00022833"/>
    </source>
</evidence>
<keyword evidence="3" id="KW-0378">Hydrolase</keyword>
<dbReference type="RefSeq" id="WP_015047272.1">
    <property type="nucleotide sequence ID" value="NC_018868.3"/>
</dbReference>
<evidence type="ECO:0000256" key="5">
    <source>
        <dbReference type="ARBA" id="ARBA00023049"/>
    </source>
</evidence>
<evidence type="ECO:0000256" key="1">
    <source>
        <dbReference type="ARBA" id="ARBA00022670"/>
    </source>
</evidence>
<dbReference type="GO" id="GO:0046872">
    <property type="term" value="F:metal ion binding"/>
    <property type="evidence" value="ECO:0007669"/>
    <property type="project" value="UniProtKB-KW"/>
</dbReference>
<dbReference type="OrthoDB" id="291295at2"/>
<keyword evidence="2" id="KW-0479">Metal-binding</keyword>
<reference evidence="8 9" key="1">
    <citation type="journal article" date="2013" name="Genome Announc.">
        <title>Complete genome sequence of Simiduia agarivorans SA1(T), a marine bacterium able to degrade a variety of polysaccharides.</title>
        <authorList>
            <person name="Lin S.Y."/>
            <person name="Shieh W.Y."/>
            <person name="Chen J.S."/>
            <person name="Tang S.L."/>
        </authorList>
    </citation>
    <scope>NUCLEOTIDE SEQUENCE [LARGE SCALE GENOMIC DNA]</scope>
    <source>
        <strain evidence="9">DSM 21679 / JCM 13881 / BCRC 17597 / SA1</strain>
    </source>
</reference>
<evidence type="ECO:0000259" key="7">
    <source>
        <dbReference type="Pfam" id="PF07504"/>
    </source>
</evidence>
<dbReference type="GO" id="GO:0008237">
    <property type="term" value="F:metallopeptidase activity"/>
    <property type="evidence" value="ECO:0007669"/>
    <property type="project" value="UniProtKB-KW"/>
</dbReference>
<dbReference type="KEGG" id="saga:M5M_09625"/>
<sequence>MNKVKLLAATIVVTATLGTQASAATPNQVMRMDTNAQGQAHGLFQIQGPITPTSQAVQKAAREGAADSLLSKARAFFWDHQTMLGAGAGDLVLHKQNTDAFGNQHLRFYRTLAGIPVKDMEVLVHFDSAGNMTSVNGEIVQLSPALETHMASQRPRISEADALAAVATLRNTTPDQLRLLSAKQWLFNEAPHVRWHLDLNPENGIDRFSYWLDAETGALIDVQNTLRHPIPFRR</sequence>
<evidence type="ECO:0000256" key="3">
    <source>
        <dbReference type="ARBA" id="ARBA00022801"/>
    </source>
</evidence>
<evidence type="ECO:0000313" key="9">
    <source>
        <dbReference type="Proteomes" id="UP000000466"/>
    </source>
</evidence>
<keyword evidence="5 8" id="KW-0482">Metalloprotease</keyword>
<evidence type="ECO:0000256" key="6">
    <source>
        <dbReference type="SAM" id="SignalP"/>
    </source>
</evidence>
<dbReference type="InterPro" id="IPR011096">
    <property type="entry name" value="FTP_domain"/>
</dbReference>
<accession>K4KM01</accession>
<evidence type="ECO:0000313" key="8">
    <source>
        <dbReference type="EMBL" id="AFU99108.1"/>
    </source>
</evidence>
<dbReference type="EMBL" id="CP003746">
    <property type="protein sequence ID" value="AFU99108.1"/>
    <property type="molecule type" value="Genomic_DNA"/>
</dbReference>
<feature type="domain" description="FTP" evidence="7">
    <location>
        <begin position="90"/>
        <end position="138"/>
    </location>
</feature>
<dbReference type="Proteomes" id="UP000000466">
    <property type="component" value="Chromosome"/>
</dbReference>
<dbReference type="eggNOG" id="COG3227">
    <property type="taxonomic scope" value="Bacteria"/>
</dbReference>
<dbReference type="Pfam" id="PF07504">
    <property type="entry name" value="FTP"/>
    <property type="match status" value="1"/>
</dbReference>